<evidence type="ECO:0000256" key="1">
    <source>
        <dbReference type="ARBA" id="ARBA00022737"/>
    </source>
</evidence>
<feature type="domain" description="Cytochrome c-type biogenesis protein H TPR" evidence="5">
    <location>
        <begin position="81"/>
        <end position="191"/>
    </location>
</feature>
<feature type="transmembrane region" description="Helical" evidence="4">
    <location>
        <begin position="35"/>
        <end position="58"/>
    </location>
</feature>
<keyword evidence="3" id="KW-0802">TPR repeat</keyword>
<dbReference type="Proteomes" id="UP000238261">
    <property type="component" value="Unassembled WGS sequence"/>
</dbReference>
<keyword evidence="4" id="KW-1133">Transmembrane helix</keyword>
<dbReference type="InterPro" id="IPR011990">
    <property type="entry name" value="TPR-like_helical_dom_sf"/>
</dbReference>
<comment type="caution">
    <text evidence="6">The sequence shown here is derived from an EMBL/GenBank/DDBJ whole genome shotgun (WGS) entry which is preliminary data.</text>
</comment>
<dbReference type="Gene3D" id="1.25.40.10">
    <property type="entry name" value="Tetratricopeptide repeat domain"/>
    <property type="match status" value="2"/>
</dbReference>
<dbReference type="GO" id="GO:0017004">
    <property type="term" value="P:cytochrome complex assembly"/>
    <property type="evidence" value="ECO:0007669"/>
    <property type="project" value="UniProtKB-KW"/>
</dbReference>
<dbReference type="InterPro" id="IPR051263">
    <property type="entry name" value="C-type_cytochrome_biogenesis"/>
</dbReference>
<accession>A0A2S7EVC5</accession>
<keyword evidence="7" id="KW-1185">Reference proteome</keyword>
<name>A0A2S7EVC5_9XANT</name>
<evidence type="ECO:0000256" key="3">
    <source>
        <dbReference type="ARBA" id="ARBA00022803"/>
    </source>
</evidence>
<reference evidence="7" key="1">
    <citation type="submission" date="2016-08" db="EMBL/GenBank/DDBJ databases">
        <authorList>
            <person name="Merda D."/>
            <person name="Briand M."/>
            <person name="Taghouti G."/>
            <person name="Carrere S."/>
            <person name="Gouzy J."/>
            <person name="Portier P."/>
            <person name="Jacques M.-A."/>
            <person name="Fischer-Le Saux M."/>
        </authorList>
    </citation>
    <scope>NUCLEOTIDE SEQUENCE [LARGE SCALE GENOMIC DNA]</scope>
    <source>
        <strain evidence="7">CFBP1156</strain>
    </source>
</reference>
<dbReference type="Pfam" id="PF23914">
    <property type="entry name" value="TPR_CcmH_CycH"/>
    <property type="match status" value="1"/>
</dbReference>
<keyword evidence="4" id="KW-0472">Membrane</keyword>
<dbReference type="PANTHER" id="PTHR47870:SF1">
    <property type="entry name" value="CYTOCHROME C-TYPE BIOGENESIS PROTEIN CCMH"/>
    <property type="match status" value="1"/>
</dbReference>
<evidence type="ECO:0000259" key="5">
    <source>
        <dbReference type="Pfam" id="PF23914"/>
    </source>
</evidence>
<evidence type="ECO:0000313" key="6">
    <source>
        <dbReference type="EMBL" id="PPU97104.1"/>
    </source>
</evidence>
<dbReference type="InterPro" id="IPR056413">
    <property type="entry name" value="TPR_CcmH_CycH"/>
</dbReference>
<gene>
    <name evidence="6" type="ORF">XhyaCFBP1156_12140</name>
</gene>
<keyword evidence="1" id="KW-0677">Repeat</keyword>
<organism evidence="6 7">
    <name type="scientific">Xanthomonas hyacinthi</name>
    <dbReference type="NCBI Taxonomy" id="56455"/>
    <lineage>
        <taxon>Bacteria</taxon>
        <taxon>Pseudomonadati</taxon>
        <taxon>Pseudomonadota</taxon>
        <taxon>Gammaproteobacteria</taxon>
        <taxon>Lysobacterales</taxon>
        <taxon>Lysobacteraceae</taxon>
        <taxon>Xanthomonas</taxon>
    </lineage>
</organism>
<evidence type="ECO:0000313" key="7">
    <source>
        <dbReference type="Proteomes" id="UP000238261"/>
    </source>
</evidence>
<evidence type="ECO:0000256" key="4">
    <source>
        <dbReference type="SAM" id="Phobius"/>
    </source>
</evidence>
<dbReference type="SUPFAM" id="SSF48452">
    <property type="entry name" value="TPR-like"/>
    <property type="match status" value="1"/>
</dbReference>
<dbReference type="EMBL" id="MDEG01000010">
    <property type="protein sequence ID" value="PPU97104.1"/>
    <property type="molecule type" value="Genomic_DNA"/>
</dbReference>
<dbReference type="OrthoDB" id="9776053at2"/>
<sequence>MVTAGFCIAATLMLGTALGALLWPLLRRHPGAGTLRLAAAALLAVALPLASAGLYLLVGDPAALAGVPVQAAPAPAVDAAPPALQQWMDQAVAAAQEKRPVEARDAYAQALRIDPDNSEAMLGWVEADMAQQPDFAVGAAAHGMLARVLAQQPDNQRALWMLGIGEFQRRHYGNAAAHWRRLRSLLPDASPLREAVAQKIAAAEAMAAAPAPGNPAPSNAATR</sequence>
<dbReference type="RefSeq" id="WP_104558561.1">
    <property type="nucleotide sequence ID" value="NZ_CP043476.1"/>
</dbReference>
<dbReference type="AlphaFoldDB" id="A0A2S7EVC5"/>
<keyword evidence="2" id="KW-0201">Cytochrome c-type biogenesis</keyword>
<proteinExistence type="predicted"/>
<dbReference type="PANTHER" id="PTHR47870">
    <property type="entry name" value="CYTOCHROME C-TYPE BIOGENESIS PROTEIN CCMH"/>
    <property type="match status" value="1"/>
</dbReference>
<protein>
    <submittedName>
        <fullName evidence="6">Cytochrome C biogenesis protein</fullName>
    </submittedName>
</protein>
<keyword evidence="4" id="KW-0812">Transmembrane</keyword>
<evidence type="ECO:0000256" key="2">
    <source>
        <dbReference type="ARBA" id="ARBA00022748"/>
    </source>
</evidence>